<keyword evidence="3" id="KW-1185">Reference proteome</keyword>
<dbReference type="AlphaFoldDB" id="A0A7W1WR27"/>
<keyword evidence="1" id="KW-0732">Signal</keyword>
<sequence length="321" mass="36105">MFTRFSLLLLIVLLTGCGTNAEPSMDTTLKKTNSKYPQGVPTIIGYIADINETGMLVDDHRDGGTNKIDSALTSKTKYLIRDGLGFNQGKKSDLKHGMKVEVWYAGAMMESYPMKATASYVVYSVNDVNSGPIGKPHIAGYITSLEPSVFYVEEDPAKWGNHSKMYSLTSKETKYWTREGTRLMKGSRSALKKGMKVDVWYDGLLAYSYPGKGPAVHVIYHPQEIKQFKPLGKPNYAGVVTQIDSKNNRILLDRDPNHPQLEKTVQTEMADSIHYWIQEGDDLKQGSKSDLKKGSKVKIWYDYDEVATPTRLISRFIVIQR</sequence>
<dbReference type="InterPro" id="IPR012340">
    <property type="entry name" value="NA-bd_OB-fold"/>
</dbReference>
<evidence type="ECO:0000256" key="1">
    <source>
        <dbReference type="SAM" id="SignalP"/>
    </source>
</evidence>
<evidence type="ECO:0000313" key="2">
    <source>
        <dbReference type="EMBL" id="MBA4494515.1"/>
    </source>
</evidence>
<feature type="signal peptide" evidence="1">
    <location>
        <begin position="1"/>
        <end position="21"/>
    </location>
</feature>
<evidence type="ECO:0000313" key="3">
    <source>
        <dbReference type="Proteomes" id="UP000535491"/>
    </source>
</evidence>
<dbReference type="Proteomes" id="UP000535491">
    <property type="component" value="Unassembled WGS sequence"/>
</dbReference>
<protein>
    <submittedName>
        <fullName evidence="2">DUF3221 domain-containing protein</fullName>
    </submittedName>
</protein>
<proteinExistence type="predicted"/>
<dbReference type="Gene3D" id="2.40.50.140">
    <property type="entry name" value="Nucleic acid-binding proteins"/>
    <property type="match status" value="1"/>
</dbReference>
<dbReference type="Pfam" id="PF11518">
    <property type="entry name" value="DUF3221"/>
    <property type="match status" value="2"/>
</dbReference>
<gene>
    <name evidence="2" type="ORF">H1191_09380</name>
</gene>
<reference evidence="2 3" key="1">
    <citation type="submission" date="2020-07" db="EMBL/GenBank/DDBJ databases">
        <authorList>
            <person name="Feng H."/>
        </authorList>
    </citation>
    <scope>NUCLEOTIDE SEQUENCE [LARGE SCALE GENOMIC DNA]</scope>
    <source>
        <strain evidence="3">s-10</strain>
    </source>
</reference>
<dbReference type="InterPro" id="IPR021598">
    <property type="entry name" value="DUF3221"/>
</dbReference>
<accession>A0A7W1WR27</accession>
<dbReference type="RefSeq" id="WP_181751763.1">
    <property type="nucleotide sequence ID" value="NZ_JACEIQ010000008.1"/>
</dbReference>
<dbReference type="PROSITE" id="PS51257">
    <property type="entry name" value="PROKAR_LIPOPROTEIN"/>
    <property type="match status" value="1"/>
</dbReference>
<feature type="chain" id="PRO_5031295917" evidence="1">
    <location>
        <begin position="22"/>
        <end position="321"/>
    </location>
</feature>
<organism evidence="2 3">
    <name type="scientific">Paenactinomyces guangxiensis</name>
    <dbReference type="NCBI Taxonomy" id="1490290"/>
    <lineage>
        <taxon>Bacteria</taxon>
        <taxon>Bacillati</taxon>
        <taxon>Bacillota</taxon>
        <taxon>Bacilli</taxon>
        <taxon>Bacillales</taxon>
        <taxon>Thermoactinomycetaceae</taxon>
        <taxon>Paenactinomyces</taxon>
    </lineage>
</organism>
<name>A0A7W1WR27_9BACL</name>
<comment type="caution">
    <text evidence="2">The sequence shown here is derived from an EMBL/GenBank/DDBJ whole genome shotgun (WGS) entry which is preliminary data.</text>
</comment>
<dbReference type="EMBL" id="JACEIQ010000008">
    <property type="protein sequence ID" value="MBA4494515.1"/>
    <property type="molecule type" value="Genomic_DNA"/>
</dbReference>